<keyword evidence="3" id="KW-1185">Reference proteome</keyword>
<dbReference type="SUPFAM" id="SSF50978">
    <property type="entry name" value="WD40 repeat-like"/>
    <property type="match status" value="1"/>
</dbReference>
<dbReference type="GO" id="GO:1904263">
    <property type="term" value="P:positive regulation of TORC1 signaling"/>
    <property type="evidence" value="ECO:0007669"/>
    <property type="project" value="TreeGrafter"/>
</dbReference>
<dbReference type="EMBL" id="JACEEZ010018170">
    <property type="protein sequence ID" value="KAG0717096.1"/>
    <property type="molecule type" value="Genomic_DNA"/>
</dbReference>
<sequence>MSQAVSIWDLRSIERPVLNLDVSKPVTKLSWCPSRVGLVASLCRDSPSIRLHDIHHYTAGGEDQEPAVITRSITPDASTFISAFAWHPTHENRLLTASYTGKLVDYSVQERITLNWSATSALVWTHGKKTLKQVDCHHPVYAHYDDILTAIMTRAQKKYGLYVDKNLAMNGEVTGDISLRNLWTWLDAAKGLATTGNFKLPGGVPYRYQGVW</sequence>
<dbReference type="InterPro" id="IPR015943">
    <property type="entry name" value="WD40/YVTN_repeat-like_dom_sf"/>
</dbReference>
<dbReference type="GO" id="GO:0034198">
    <property type="term" value="P:cellular response to amino acid starvation"/>
    <property type="evidence" value="ECO:0007669"/>
    <property type="project" value="TreeGrafter"/>
</dbReference>
<evidence type="ECO:0000313" key="2">
    <source>
        <dbReference type="EMBL" id="KAG0717096.1"/>
    </source>
</evidence>
<feature type="domain" description="MIOS-like alpha-solenoid" evidence="1">
    <location>
        <begin position="152"/>
        <end position="211"/>
    </location>
</feature>
<organism evidence="2 3">
    <name type="scientific">Chionoecetes opilio</name>
    <name type="common">Atlantic snow crab</name>
    <name type="synonym">Cancer opilio</name>
    <dbReference type="NCBI Taxonomy" id="41210"/>
    <lineage>
        <taxon>Eukaryota</taxon>
        <taxon>Metazoa</taxon>
        <taxon>Ecdysozoa</taxon>
        <taxon>Arthropoda</taxon>
        <taxon>Crustacea</taxon>
        <taxon>Multicrustacea</taxon>
        <taxon>Malacostraca</taxon>
        <taxon>Eumalacostraca</taxon>
        <taxon>Eucarida</taxon>
        <taxon>Decapoda</taxon>
        <taxon>Pleocyemata</taxon>
        <taxon>Brachyura</taxon>
        <taxon>Eubrachyura</taxon>
        <taxon>Majoidea</taxon>
        <taxon>Majidae</taxon>
        <taxon>Chionoecetes</taxon>
    </lineage>
</organism>
<comment type="caution">
    <text evidence="2">The sequence shown here is derived from an EMBL/GenBank/DDBJ whole genome shotgun (WGS) entry which is preliminary data.</text>
</comment>
<dbReference type="Pfam" id="PF21719">
    <property type="entry name" value="MIOS_a-sol"/>
    <property type="match status" value="1"/>
</dbReference>
<accession>A0A8J4Y4E0</accession>
<protein>
    <submittedName>
        <fullName evidence="2">GATOR complex protein MIOS</fullName>
    </submittedName>
</protein>
<gene>
    <name evidence="2" type="primary">mios_1</name>
    <name evidence="2" type="ORF">GWK47_008234</name>
</gene>
<dbReference type="OrthoDB" id="341486at2759"/>
<dbReference type="Proteomes" id="UP000770661">
    <property type="component" value="Unassembled WGS sequence"/>
</dbReference>
<dbReference type="Gene3D" id="2.130.10.10">
    <property type="entry name" value="YVTN repeat-like/Quinoprotein amine dehydrogenase"/>
    <property type="match status" value="1"/>
</dbReference>
<name>A0A8J4Y4E0_CHIOP</name>
<dbReference type="AlphaFoldDB" id="A0A8J4Y4E0"/>
<dbReference type="GO" id="GO:0005737">
    <property type="term" value="C:cytoplasm"/>
    <property type="evidence" value="ECO:0007669"/>
    <property type="project" value="TreeGrafter"/>
</dbReference>
<proteinExistence type="predicted"/>
<reference evidence="2" key="1">
    <citation type="submission" date="2020-07" db="EMBL/GenBank/DDBJ databases">
        <title>The High-quality genome of the commercially important snow crab, Chionoecetes opilio.</title>
        <authorList>
            <person name="Jeong J.-H."/>
            <person name="Ryu S."/>
        </authorList>
    </citation>
    <scope>NUCLEOTIDE SEQUENCE</scope>
    <source>
        <strain evidence="2">MADBK_172401_WGS</strain>
        <tissue evidence="2">Digestive gland</tissue>
    </source>
</reference>
<dbReference type="InterPro" id="IPR049092">
    <property type="entry name" value="MIOS_a-sol"/>
</dbReference>
<evidence type="ECO:0000313" key="3">
    <source>
        <dbReference type="Proteomes" id="UP000770661"/>
    </source>
</evidence>
<dbReference type="InterPro" id="IPR036322">
    <property type="entry name" value="WD40_repeat_dom_sf"/>
</dbReference>
<evidence type="ECO:0000259" key="1">
    <source>
        <dbReference type="Pfam" id="PF21719"/>
    </source>
</evidence>
<dbReference type="PANTHER" id="PTHR16453">
    <property type="entry name" value="WD40 DOMAIN-CONTAINING PROTEIN MIO FAMILY MEMBER"/>
    <property type="match status" value="1"/>
</dbReference>
<dbReference type="InterPro" id="IPR037593">
    <property type="entry name" value="MIOS/Sea4"/>
</dbReference>
<dbReference type="PANTHER" id="PTHR16453:SF9">
    <property type="entry name" value="GATOR COMPLEX PROTEIN MIOS"/>
    <property type="match status" value="1"/>
</dbReference>
<dbReference type="Pfam" id="PF21720">
    <property type="entry name" value="MIOS_WD40"/>
    <property type="match status" value="1"/>
</dbReference>